<keyword evidence="1" id="KW-0378">Hydrolase</keyword>
<protein>
    <submittedName>
        <fullName evidence="3">Nicotinamidase-related amidase</fullName>
    </submittedName>
</protein>
<dbReference type="SUPFAM" id="SSF52499">
    <property type="entry name" value="Isochorismatase-like hydrolases"/>
    <property type="match status" value="1"/>
</dbReference>
<keyword evidence="4" id="KW-1185">Reference proteome</keyword>
<dbReference type="RefSeq" id="WP_109604776.1">
    <property type="nucleotide sequence ID" value="NZ_QGGI01000008.1"/>
</dbReference>
<accession>A0AA45C6Z9</accession>
<dbReference type="PANTHER" id="PTHR43540:SF6">
    <property type="entry name" value="ISOCHORISMATASE-LIKE DOMAIN-CONTAINING PROTEIN"/>
    <property type="match status" value="1"/>
</dbReference>
<dbReference type="Gene3D" id="3.40.50.850">
    <property type="entry name" value="Isochorismatase-like"/>
    <property type="match status" value="1"/>
</dbReference>
<proteinExistence type="predicted"/>
<organism evidence="3 4">
    <name type="scientific">Oceanotoga teriensis</name>
    <dbReference type="NCBI Taxonomy" id="515440"/>
    <lineage>
        <taxon>Bacteria</taxon>
        <taxon>Thermotogati</taxon>
        <taxon>Thermotogota</taxon>
        <taxon>Thermotogae</taxon>
        <taxon>Petrotogales</taxon>
        <taxon>Petrotogaceae</taxon>
        <taxon>Oceanotoga</taxon>
    </lineage>
</organism>
<comment type="caution">
    <text evidence="3">The sequence shown here is derived from an EMBL/GenBank/DDBJ whole genome shotgun (WGS) entry which is preliminary data.</text>
</comment>
<dbReference type="Proteomes" id="UP000245921">
    <property type="component" value="Unassembled WGS sequence"/>
</dbReference>
<evidence type="ECO:0000256" key="1">
    <source>
        <dbReference type="ARBA" id="ARBA00022801"/>
    </source>
</evidence>
<dbReference type="Pfam" id="PF00857">
    <property type="entry name" value="Isochorismatase"/>
    <property type="match status" value="1"/>
</dbReference>
<dbReference type="GO" id="GO:0016787">
    <property type="term" value="F:hydrolase activity"/>
    <property type="evidence" value="ECO:0007669"/>
    <property type="project" value="UniProtKB-KW"/>
</dbReference>
<gene>
    <name evidence="3" type="ORF">C7380_10877</name>
</gene>
<dbReference type="CDD" id="cd00431">
    <property type="entry name" value="cysteine_hydrolases"/>
    <property type="match status" value="1"/>
</dbReference>
<name>A0AA45C6Z9_9BACT</name>
<sequence>MTKKALIIVDMLKDFCDENGKAYHESYKKIIPNINEIIKSARKNNCLIIFIRHSYRENKFDKSLINFEPICVQNTGGDEIVEDLDFNFKSDYTVFKRRYSAFFSTDLDLILRENNIKELLITGVKTNNCIRATVHDAYYLDYTPYVIEDCVSSKDQLSHEINLKDIDKYFGHVINKEKALEFLERGEI</sequence>
<feature type="domain" description="Isochorismatase-like" evidence="2">
    <location>
        <begin position="5"/>
        <end position="177"/>
    </location>
</feature>
<dbReference type="PANTHER" id="PTHR43540">
    <property type="entry name" value="PEROXYUREIDOACRYLATE/UREIDOACRYLATE AMIDOHYDROLASE-RELATED"/>
    <property type="match status" value="1"/>
</dbReference>
<dbReference type="InterPro" id="IPR036380">
    <property type="entry name" value="Isochorismatase-like_sf"/>
</dbReference>
<dbReference type="EMBL" id="QGGI01000008">
    <property type="protein sequence ID" value="PWJ93248.1"/>
    <property type="molecule type" value="Genomic_DNA"/>
</dbReference>
<evidence type="ECO:0000313" key="3">
    <source>
        <dbReference type="EMBL" id="PWJ93248.1"/>
    </source>
</evidence>
<dbReference type="InterPro" id="IPR000868">
    <property type="entry name" value="Isochorismatase-like_dom"/>
</dbReference>
<evidence type="ECO:0000313" key="4">
    <source>
        <dbReference type="Proteomes" id="UP000245921"/>
    </source>
</evidence>
<evidence type="ECO:0000259" key="2">
    <source>
        <dbReference type="Pfam" id="PF00857"/>
    </source>
</evidence>
<reference evidence="3 4" key="1">
    <citation type="submission" date="2018-05" db="EMBL/GenBank/DDBJ databases">
        <title>Genomic Encyclopedia of Type Strains, Phase IV (KMG-IV): sequencing the most valuable type-strain genomes for metagenomic binning, comparative biology and taxonomic classification.</title>
        <authorList>
            <person name="Goeker M."/>
        </authorList>
    </citation>
    <scope>NUCLEOTIDE SEQUENCE [LARGE SCALE GENOMIC DNA]</scope>
    <source>
        <strain evidence="3 4">DSM 24906</strain>
    </source>
</reference>
<dbReference type="AlphaFoldDB" id="A0AA45C6Z9"/>
<dbReference type="InterPro" id="IPR050272">
    <property type="entry name" value="Isochorismatase-like_hydrls"/>
</dbReference>